<comment type="caution">
    <text evidence="1">The sequence shown here is derived from an EMBL/GenBank/DDBJ whole genome shotgun (WGS) entry which is preliminary data.</text>
</comment>
<gene>
    <name evidence="1" type="ORF">LTR37_002981</name>
</gene>
<dbReference type="EMBL" id="JAUTXU010000016">
    <property type="protein sequence ID" value="KAK3721816.1"/>
    <property type="molecule type" value="Genomic_DNA"/>
</dbReference>
<reference evidence="1" key="1">
    <citation type="submission" date="2023-07" db="EMBL/GenBank/DDBJ databases">
        <title>Black Yeasts Isolated from many extreme environments.</title>
        <authorList>
            <person name="Coleine C."/>
            <person name="Stajich J.E."/>
            <person name="Selbmann L."/>
        </authorList>
    </citation>
    <scope>NUCLEOTIDE SEQUENCE</scope>
    <source>
        <strain evidence="1">CCFEE 5714</strain>
    </source>
</reference>
<evidence type="ECO:0000313" key="2">
    <source>
        <dbReference type="Proteomes" id="UP001281147"/>
    </source>
</evidence>
<accession>A0ACC3NRF4</accession>
<organism evidence="1 2">
    <name type="scientific">Vermiconidia calcicola</name>
    <dbReference type="NCBI Taxonomy" id="1690605"/>
    <lineage>
        <taxon>Eukaryota</taxon>
        <taxon>Fungi</taxon>
        <taxon>Dikarya</taxon>
        <taxon>Ascomycota</taxon>
        <taxon>Pezizomycotina</taxon>
        <taxon>Dothideomycetes</taxon>
        <taxon>Dothideomycetidae</taxon>
        <taxon>Mycosphaerellales</taxon>
        <taxon>Extremaceae</taxon>
        <taxon>Vermiconidia</taxon>
    </lineage>
</organism>
<sequence length="260" mass="27699">MARIFITGSSDGIGQASAKLLADQGHKVYLHARNEDRAKQAKEAVPKAEGVVIGDLSTIAGSKEAATEANKAGPFEAVIHNAGLGPGNQDRKTEDGLQSTFAVNVLAPYILTCLMDKPKRLLYLSSGLQSGGDDSLKDIGWKERKSWDAMQAYSDSKLHDIMLANAVARRWTDVQSCSMDPGWIQTKMGGNGAPGIVSSPAKAIAEFALGQSSVVGGKSGVYFNPDPEDARKPQKGATEAKKQDEFMKICEEISGVSFPK</sequence>
<dbReference type="Proteomes" id="UP001281147">
    <property type="component" value="Unassembled WGS sequence"/>
</dbReference>
<proteinExistence type="predicted"/>
<keyword evidence="2" id="KW-1185">Reference proteome</keyword>
<evidence type="ECO:0000313" key="1">
    <source>
        <dbReference type="EMBL" id="KAK3721816.1"/>
    </source>
</evidence>
<protein>
    <submittedName>
        <fullName evidence="1">Uncharacterized protein</fullName>
    </submittedName>
</protein>
<name>A0ACC3NRF4_9PEZI</name>